<evidence type="ECO:0000313" key="2">
    <source>
        <dbReference type="EMBL" id="CAK0871250.1"/>
    </source>
</evidence>
<feature type="compositionally biased region" description="Low complexity" evidence="1">
    <location>
        <begin position="24"/>
        <end position="36"/>
    </location>
</feature>
<sequence>MSSIVERSSGSVGRMAAPGSPQQGPARRAPSSAQPPRGRKFMGGTYTQLAEMAGPLDLAQVALERKEVHARGKDPRCVARLNANKGSLYACAFTESGSKLVVGGAERVLKVYDVQTLIEWAPAPAPPAAGAAGLPWRRAWSTRSERHAPARRASRRPSAWAVLGRLG</sequence>
<accession>A0ABN9VDQ8</accession>
<gene>
    <name evidence="2" type="ORF">PCOR1329_LOCUS57142</name>
</gene>
<protein>
    <submittedName>
        <fullName evidence="2">Uncharacterized protein</fullName>
    </submittedName>
</protein>
<dbReference type="InterPro" id="IPR036322">
    <property type="entry name" value="WD40_repeat_dom_sf"/>
</dbReference>
<keyword evidence="3" id="KW-1185">Reference proteome</keyword>
<dbReference type="InterPro" id="IPR015943">
    <property type="entry name" value="WD40/YVTN_repeat-like_dom_sf"/>
</dbReference>
<evidence type="ECO:0000256" key="1">
    <source>
        <dbReference type="SAM" id="MobiDB-lite"/>
    </source>
</evidence>
<organism evidence="2 3">
    <name type="scientific">Prorocentrum cordatum</name>
    <dbReference type="NCBI Taxonomy" id="2364126"/>
    <lineage>
        <taxon>Eukaryota</taxon>
        <taxon>Sar</taxon>
        <taxon>Alveolata</taxon>
        <taxon>Dinophyceae</taxon>
        <taxon>Prorocentrales</taxon>
        <taxon>Prorocentraceae</taxon>
        <taxon>Prorocentrum</taxon>
    </lineage>
</organism>
<dbReference type="SMART" id="SM00320">
    <property type="entry name" value="WD40"/>
    <property type="match status" value="1"/>
</dbReference>
<dbReference type="SUPFAM" id="SSF50978">
    <property type="entry name" value="WD40 repeat-like"/>
    <property type="match status" value="1"/>
</dbReference>
<dbReference type="InterPro" id="IPR001680">
    <property type="entry name" value="WD40_rpt"/>
</dbReference>
<dbReference type="Proteomes" id="UP001189429">
    <property type="component" value="Unassembled WGS sequence"/>
</dbReference>
<feature type="compositionally biased region" description="Polar residues" evidence="1">
    <location>
        <begin position="1"/>
        <end position="11"/>
    </location>
</feature>
<reference evidence="2" key="1">
    <citation type="submission" date="2023-10" db="EMBL/GenBank/DDBJ databases">
        <authorList>
            <person name="Chen Y."/>
            <person name="Shah S."/>
            <person name="Dougan E. K."/>
            <person name="Thang M."/>
            <person name="Chan C."/>
        </authorList>
    </citation>
    <scope>NUCLEOTIDE SEQUENCE [LARGE SCALE GENOMIC DNA]</scope>
</reference>
<proteinExistence type="predicted"/>
<comment type="caution">
    <text evidence="2">The sequence shown here is derived from an EMBL/GenBank/DDBJ whole genome shotgun (WGS) entry which is preliminary data.</text>
</comment>
<dbReference type="EMBL" id="CAUYUJ010017051">
    <property type="protein sequence ID" value="CAK0871250.1"/>
    <property type="molecule type" value="Genomic_DNA"/>
</dbReference>
<evidence type="ECO:0000313" key="3">
    <source>
        <dbReference type="Proteomes" id="UP001189429"/>
    </source>
</evidence>
<name>A0ABN9VDQ8_9DINO</name>
<feature type="region of interest" description="Disordered" evidence="1">
    <location>
        <begin position="1"/>
        <end position="42"/>
    </location>
</feature>
<dbReference type="Gene3D" id="2.130.10.10">
    <property type="entry name" value="YVTN repeat-like/Quinoprotein amine dehydrogenase"/>
    <property type="match status" value="1"/>
</dbReference>
<feature type="non-terminal residue" evidence="2">
    <location>
        <position position="167"/>
    </location>
</feature>